<keyword evidence="2 5" id="KW-0238">DNA-binding</keyword>
<sequence>MSSDFTINMNEYLPLRDLVFNTLRQAILKGELKPGERLMEIQLAEKLGVSRTPIREAIRKLELEGLVLMIPRRGAEVAKISHKSLQDVLEVRGALEELATDLACQRIDEEQLAALHKAEDSFKKAVATGTEMEIAEADETYHDIIYNATGNKRLIQMINNLREQMYRYRLEYIKDEAQRGTLINEHEKILEAIRIRDIIRAKALMKEHIDNQEMTVSKNLNEQEEAGKK</sequence>
<organism evidence="5 6">
    <name type="scientific">Oribacterium sinus</name>
    <dbReference type="NCBI Taxonomy" id="237576"/>
    <lineage>
        <taxon>Bacteria</taxon>
        <taxon>Bacillati</taxon>
        <taxon>Bacillota</taxon>
        <taxon>Clostridia</taxon>
        <taxon>Lachnospirales</taxon>
        <taxon>Lachnospiraceae</taxon>
        <taxon>Oribacterium</taxon>
    </lineage>
</organism>
<dbReference type="InterPro" id="IPR000485">
    <property type="entry name" value="AsnC-type_HTH_dom"/>
</dbReference>
<protein>
    <submittedName>
        <fullName evidence="5">DNA-binding GntR family transcriptional regulator</fullName>
    </submittedName>
</protein>
<dbReference type="InterPro" id="IPR008920">
    <property type="entry name" value="TF_FadR/GntR_C"/>
</dbReference>
<dbReference type="PROSITE" id="PS50949">
    <property type="entry name" value="HTH_GNTR"/>
    <property type="match status" value="1"/>
</dbReference>
<dbReference type="GeneID" id="85014036"/>
<dbReference type="Pfam" id="PF07729">
    <property type="entry name" value="FCD"/>
    <property type="match status" value="1"/>
</dbReference>
<dbReference type="CDD" id="cd07377">
    <property type="entry name" value="WHTH_GntR"/>
    <property type="match status" value="1"/>
</dbReference>
<dbReference type="PANTHER" id="PTHR43537">
    <property type="entry name" value="TRANSCRIPTIONAL REGULATOR, GNTR FAMILY"/>
    <property type="match status" value="1"/>
</dbReference>
<dbReference type="InterPro" id="IPR000524">
    <property type="entry name" value="Tscrpt_reg_HTH_GntR"/>
</dbReference>
<dbReference type="PRINTS" id="PR00033">
    <property type="entry name" value="HTHASNC"/>
</dbReference>
<name>A0A7W9SFP3_9FIRM</name>
<proteinExistence type="predicted"/>
<dbReference type="PRINTS" id="PR00035">
    <property type="entry name" value="HTHGNTR"/>
</dbReference>
<dbReference type="InterPro" id="IPR036388">
    <property type="entry name" value="WH-like_DNA-bd_sf"/>
</dbReference>
<dbReference type="SMART" id="SM00895">
    <property type="entry name" value="FCD"/>
    <property type="match status" value="1"/>
</dbReference>
<dbReference type="SUPFAM" id="SSF46785">
    <property type="entry name" value="Winged helix' DNA-binding domain"/>
    <property type="match status" value="1"/>
</dbReference>
<dbReference type="Proteomes" id="UP000522163">
    <property type="component" value="Unassembled WGS sequence"/>
</dbReference>
<dbReference type="SUPFAM" id="SSF48008">
    <property type="entry name" value="GntR ligand-binding domain-like"/>
    <property type="match status" value="1"/>
</dbReference>
<dbReference type="Gene3D" id="1.20.120.530">
    <property type="entry name" value="GntR ligand-binding domain-like"/>
    <property type="match status" value="1"/>
</dbReference>
<dbReference type="EMBL" id="JACHHH010000002">
    <property type="protein sequence ID" value="MBB6040510.1"/>
    <property type="molecule type" value="Genomic_DNA"/>
</dbReference>
<dbReference type="Pfam" id="PF00392">
    <property type="entry name" value="GntR"/>
    <property type="match status" value="1"/>
</dbReference>
<dbReference type="GO" id="GO:0003700">
    <property type="term" value="F:DNA-binding transcription factor activity"/>
    <property type="evidence" value="ECO:0007669"/>
    <property type="project" value="InterPro"/>
</dbReference>
<accession>A0A7W9SFP3</accession>
<dbReference type="GO" id="GO:0043565">
    <property type="term" value="F:sequence-specific DNA binding"/>
    <property type="evidence" value="ECO:0007669"/>
    <property type="project" value="InterPro"/>
</dbReference>
<dbReference type="InterPro" id="IPR036390">
    <property type="entry name" value="WH_DNA-bd_sf"/>
</dbReference>
<gene>
    <name evidence="5" type="ORF">HNQ46_000473</name>
</gene>
<dbReference type="Gene3D" id="1.10.10.10">
    <property type="entry name" value="Winged helix-like DNA-binding domain superfamily/Winged helix DNA-binding domain"/>
    <property type="match status" value="1"/>
</dbReference>
<reference evidence="5 6" key="1">
    <citation type="submission" date="2020-08" db="EMBL/GenBank/DDBJ databases">
        <title>Genomic Encyclopedia of Type Strains, Phase IV (KMG-IV): sequencing the most valuable type-strain genomes for metagenomic binning, comparative biology and taxonomic classification.</title>
        <authorList>
            <person name="Goeker M."/>
        </authorList>
    </citation>
    <scope>NUCLEOTIDE SEQUENCE [LARGE SCALE GENOMIC DNA]</scope>
    <source>
        <strain evidence="5 6">DSM 17245</strain>
    </source>
</reference>
<dbReference type="AlphaFoldDB" id="A0A7W9SFP3"/>
<keyword evidence="3" id="KW-0804">Transcription</keyword>
<dbReference type="RefSeq" id="WP_183682499.1">
    <property type="nucleotide sequence ID" value="NZ_JACHHH010000002.1"/>
</dbReference>
<keyword evidence="1" id="KW-0805">Transcription regulation</keyword>
<evidence type="ECO:0000259" key="4">
    <source>
        <dbReference type="PROSITE" id="PS50949"/>
    </source>
</evidence>
<evidence type="ECO:0000256" key="2">
    <source>
        <dbReference type="ARBA" id="ARBA00023125"/>
    </source>
</evidence>
<dbReference type="PANTHER" id="PTHR43537:SF24">
    <property type="entry name" value="GLUCONATE OPERON TRANSCRIPTIONAL REPRESSOR"/>
    <property type="match status" value="1"/>
</dbReference>
<feature type="domain" description="HTH gntR-type" evidence="4">
    <location>
        <begin position="13"/>
        <end position="80"/>
    </location>
</feature>
<evidence type="ECO:0000313" key="5">
    <source>
        <dbReference type="EMBL" id="MBB6040510.1"/>
    </source>
</evidence>
<dbReference type="SMART" id="SM00345">
    <property type="entry name" value="HTH_GNTR"/>
    <property type="match status" value="1"/>
</dbReference>
<evidence type="ECO:0000256" key="1">
    <source>
        <dbReference type="ARBA" id="ARBA00023015"/>
    </source>
</evidence>
<comment type="caution">
    <text evidence="5">The sequence shown here is derived from an EMBL/GenBank/DDBJ whole genome shotgun (WGS) entry which is preliminary data.</text>
</comment>
<evidence type="ECO:0000313" key="6">
    <source>
        <dbReference type="Proteomes" id="UP000522163"/>
    </source>
</evidence>
<evidence type="ECO:0000256" key="3">
    <source>
        <dbReference type="ARBA" id="ARBA00023163"/>
    </source>
</evidence>
<dbReference type="InterPro" id="IPR011711">
    <property type="entry name" value="GntR_C"/>
</dbReference>